<evidence type="ECO:0000256" key="1">
    <source>
        <dbReference type="ARBA" id="ARBA00000900"/>
    </source>
</evidence>
<dbReference type="GO" id="GO:0000209">
    <property type="term" value="P:protein polyubiquitination"/>
    <property type="evidence" value="ECO:0007669"/>
    <property type="project" value="TreeGrafter"/>
</dbReference>
<dbReference type="Ensembl" id="ENSSLUT00000057308.1">
    <property type="protein sequence ID" value="ENSSLUP00000055690.1"/>
    <property type="gene ID" value="ENSSLUG00000024025.1"/>
</dbReference>
<dbReference type="Gene3D" id="3.30.40.10">
    <property type="entry name" value="Zinc/RING finger domain, C3HC4 (zinc finger)"/>
    <property type="match status" value="1"/>
</dbReference>
<feature type="region of interest" description="Disordered" evidence="13">
    <location>
        <begin position="847"/>
        <end position="877"/>
    </location>
</feature>
<feature type="region of interest" description="Disordered" evidence="13">
    <location>
        <begin position="566"/>
        <end position="745"/>
    </location>
</feature>
<dbReference type="InterPro" id="IPR000571">
    <property type="entry name" value="Znf_CCCH"/>
</dbReference>
<dbReference type="GO" id="GO:0000932">
    <property type="term" value="C:P-body"/>
    <property type="evidence" value="ECO:0007669"/>
    <property type="project" value="UniProtKB-SubCell"/>
</dbReference>
<dbReference type="EC" id="2.3.2.27" evidence="4"/>
<feature type="zinc finger region" description="C3H1-type" evidence="11">
    <location>
        <begin position="413"/>
        <end position="441"/>
    </location>
</feature>
<comment type="pathway">
    <text evidence="3">Protein modification; protein ubiquitination.</text>
</comment>
<feature type="coiled-coil region" evidence="12">
    <location>
        <begin position="952"/>
        <end position="979"/>
    </location>
</feature>
<dbReference type="GeneTree" id="ENSGT00940000157143"/>
<dbReference type="PANTHER" id="PTHR13139">
    <property type="entry name" value="RING FINGER AND CCCH-TYPE ZINC FINGER DOMAIN-CONTAINING PROTEIN"/>
    <property type="match status" value="1"/>
</dbReference>
<dbReference type="InterPro" id="IPR027370">
    <property type="entry name" value="Znf-RING_euk"/>
</dbReference>
<dbReference type="Gene3D" id="1.20.120.1790">
    <property type="match status" value="1"/>
</dbReference>
<evidence type="ECO:0000256" key="13">
    <source>
        <dbReference type="SAM" id="MobiDB-lite"/>
    </source>
</evidence>
<dbReference type="SMART" id="SM00356">
    <property type="entry name" value="ZnF_C3H1"/>
    <property type="match status" value="1"/>
</dbReference>
<comment type="catalytic activity">
    <reaction evidence="1">
        <text>S-ubiquitinyl-[E2 ubiquitin-conjugating enzyme]-L-cysteine + [acceptor protein]-L-lysine = [E2 ubiquitin-conjugating enzyme]-L-cysteine + N(6)-ubiquitinyl-[acceptor protein]-L-lysine.</text>
        <dbReference type="EC" id="2.3.2.27"/>
    </reaction>
</comment>
<dbReference type="CDD" id="cd16781">
    <property type="entry name" value="mRING-HC-C3HC3D_Roquin1"/>
    <property type="match status" value="1"/>
</dbReference>
<evidence type="ECO:0000256" key="3">
    <source>
        <dbReference type="ARBA" id="ARBA00004906"/>
    </source>
</evidence>
<evidence type="ECO:0000256" key="8">
    <source>
        <dbReference type="ARBA" id="ARBA00022771"/>
    </source>
</evidence>
<dbReference type="FunFam" id="1.20.120.1790:FF:000001">
    <property type="entry name" value="roquin-1 isoform X1"/>
    <property type="match status" value="1"/>
</dbReference>
<sequence length="1062" mass="117026">MPVQAPQWTEFLLCPICTQTFEETVRRPISLGCGHTVCKMCLNKLHRKACPFDQTAISTDIEQLPVNTALLQLVGGQVPKAQPVALITSPEDSQHYEEARQCVEELALYLKPLSNTRGVGLSSTAQSMLSRPMQRKLVTLVHCQLVEEEGRVRAMRAARSLGERTVTELILQHQNPQQLSSNLWAAVRARGCQFLGPAMQEEALKLVLLALEDGSALSRKVLVLFVVQRLEPRFPQASKTSIGHVVQLLYRASCFKVTKRDEDSSLMQLKEEFRTYEALRREHDSQIVQIAMEGGLRIAPDQWSSLLYGDQSHKSHMQSIIDKLQTPASFAQSVQELTIALQRTGDPANLNRLRPHLELLANIDPSPDAPPPTWEQLEKGLVAVKTVVHGLVDFIQNHSKKGADPQQPPQHSKYKTYMCRDMKQKGGCPRGASCTFAHSQEELEKYRKMNKRLAARLPGSGGLMPDEGLPLDVAVTRKPSPLTNGSGGHSLPQLIARGTDTVSYELLRKPMKMDGGSPSAPGSPPDGMDPGLPKPGMPLPPHAMAHQRMPVDHLSGVKHMPVVARGSPVYTQPPHPEMCYDTRPPPSASQYDPPQYPTGYPYQQQPQYVPRDYMRNPPPPSESGPPYQDPYPGYGPPERPYQAPHSGPPFSYPHPPHHDRGRHGTYTGPPPPPQPYPSQRDGLVRMSPAPLDMPPPSAGQANSLYHQEPSARDRYPPDGYYTQNAQPPPMRAYGRGPSYSGSQPSLDYLHRRRQELLSQLEERKVISPPPFAASPVSHPFPSDYPPEYGEESSKNMVKCREPDYAGQYSPWSCETIGSYIGTKDAKPKDVMVPGTMDMMNAEAKGLREPSLEAPRRGAEVKDDDPIIPFGPQPTVSRFGAISRTSKMGYQTAGPVQAMASTPQNPSSKHMAMSEYTYGSHGGWGGASYPSHQTASSSQGHFSERLPMAAPDREQLKIELQQVNQQINQQTQMRSMEENQVAHDVQQYKMKTAENGQPEHKTQLEEISLALGEVSNGSSSLQESAVGGSMLSLTNKTSAMSLCSDPGATGSEMQKNGVVHSCS</sequence>
<evidence type="ECO:0000256" key="10">
    <source>
        <dbReference type="ARBA" id="ARBA00022884"/>
    </source>
</evidence>
<gene>
    <name evidence="16" type="primary">rc3h1b</name>
</gene>
<dbReference type="PROSITE" id="PS00518">
    <property type="entry name" value="ZF_RING_1"/>
    <property type="match status" value="1"/>
</dbReference>
<evidence type="ECO:0000313" key="16">
    <source>
        <dbReference type="Ensembl" id="ENSSLUP00000055690.1"/>
    </source>
</evidence>
<evidence type="ECO:0000256" key="9">
    <source>
        <dbReference type="ARBA" id="ARBA00022833"/>
    </source>
</evidence>
<feature type="region of interest" description="Disordered" evidence="13">
    <location>
        <begin position="510"/>
        <end position="544"/>
    </location>
</feature>
<reference evidence="16" key="1">
    <citation type="submission" date="2025-08" db="UniProtKB">
        <authorList>
            <consortium name="Ensembl"/>
        </authorList>
    </citation>
    <scope>IDENTIFICATION</scope>
</reference>
<dbReference type="GO" id="GO:0010494">
    <property type="term" value="C:cytoplasmic stress granule"/>
    <property type="evidence" value="ECO:0007669"/>
    <property type="project" value="TreeGrafter"/>
</dbReference>
<dbReference type="SMART" id="SM00184">
    <property type="entry name" value="RING"/>
    <property type="match status" value="1"/>
</dbReference>
<dbReference type="InterPro" id="IPR036855">
    <property type="entry name" value="Znf_CCCH_sf"/>
</dbReference>
<dbReference type="AlphaFoldDB" id="A0A8D0AT81"/>
<organism evidence="16 17">
    <name type="scientific">Sander lucioperca</name>
    <name type="common">Pike-perch</name>
    <name type="synonym">Perca lucioperca</name>
    <dbReference type="NCBI Taxonomy" id="283035"/>
    <lineage>
        <taxon>Eukaryota</taxon>
        <taxon>Metazoa</taxon>
        <taxon>Chordata</taxon>
        <taxon>Craniata</taxon>
        <taxon>Vertebrata</taxon>
        <taxon>Euteleostomi</taxon>
        <taxon>Actinopterygii</taxon>
        <taxon>Neopterygii</taxon>
        <taxon>Teleostei</taxon>
        <taxon>Neoteleostei</taxon>
        <taxon>Acanthomorphata</taxon>
        <taxon>Eupercaria</taxon>
        <taxon>Perciformes</taxon>
        <taxon>Percoidei</taxon>
        <taxon>Percidae</taxon>
        <taxon>Luciopercinae</taxon>
        <taxon>Sander</taxon>
    </lineage>
</organism>
<feature type="compositionally biased region" description="Low complexity" evidence="13">
    <location>
        <begin position="513"/>
        <end position="531"/>
    </location>
</feature>
<dbReference type="GO" id="GO:0008270">
    <property type="term" value="F:zinc ion binding"/>
    <property type="evidence" value="ECO:0007669"/>
    <property type="project" value="UniProtKB-KW"/>
</dbReference>
<evidence type="ECO:0000256" key="11">
    <source>
        <dbReference type="PROSITE-ProRule" id="PRU00723"/>
    </source>
</evidence>
<keyword evidence="8 11" id="KW-0863">Zinc-finger</keyword>
<feature type="compositionally biased region" description="Pro residues" evidence="13">
    <location>
        <begin position="532"/>
        <end position="541"/>
    </location>
</feature>
<evidence type="ECO:0000256" key="7">
    <source>
        <dbReference type="ARBA" id="ARBA00022723"/>
    </source>
</evidence>
<evidence type="ECO:0000259" key="15">
    <source>
        <dbReference type="PROSITE" id="PS50103"/>
    </source>
</evidence>
<dbReference type="PROSITE" id="PS50089">
    <property type="entry name" value="ZF_RING_2"/>
    <property type="match status" value="1"/>
</dbReference>
<keyword evidence="7 11" id="KW-0479">Metal-binding</keyword>
<reference evidence="16" key="2">
    <citation type="submission" date="2025-09" db="UniProtKB">
        <authorList>
            <consortium name="Ensembl"/>
        </authorList>
    </citation>
    <scope>IDENTIFICATION</scope>
</reference>
<evidence type="ECO:0000256" key="2">
    <source>
        <dbReference type="ARBA" id="ARBA00004201"/>
    </source>
</evidence>
<keyword evidence="6" id="KW-0808">Transferase</keyword>
<keyword evidence="12" id="KW-0175">Coiled coil</keyword>
<comment type="subcellular location">
    <subcellularLocation>
        <location evidence="2">Cytoplasm</location>
        <location evidence="2">P-body</location>
    </subcellularLocation>
</comment>
<dbReference type="GO" id="GO:0035613">
    <property type="term" value="F:RNA stem-loop binding"/>
    <property type="evidence" value="ECO:0007669"/>
    <property type="project" value="TreeGrafter"/>
</dbReference>
<dbReference type="Gene3D" id="4.10.1000.10">
    <property type="entry name" value="Zinc finger, CCCH-type"/>
    <property type="match status" value="1"/>
</dbReference>
<dbReference type="PANTHER" id="PTHR13139:SF6">
    <property type="entry name" value="ROQUIN-1"/>
    <property type="match status" value="1"/>
</dbReference>
<protein>
    <recommendedName>
        <fullName evidence="4">RING-type E3 ubiquitin transferase</fullName>
        <ecNumber evidence="4">2.3.2.27</ecNumber>
    </recommendedName>
</protein>
<feature type="domain" description="C3H1-type" evidence="15">
    <location>
        <begin position="413"/>
        <end position="441"/>
    </location>
</feature>
<dbReference type="InterPro" id="IPR001841">
    <property type="entry name" value="Znf_RING"/>
</dbReference>
<keyword evidence="17" id="KW-1185">Reference proteome</keyword>
<feature type="domain" description="RING-type" evidence="14">
    <location>
        <begin position="14"/>
        <end position="54"/>
    </location>
</feature>
<dbReference type="SUPFAM" id="SSF90229">
    <property type="entry name" value="CCCH zinc finger"/>
    <property type="match status" value="1"/>
</dbReference>
<dbReference type="InterPro" id="IPR017907">
    <property type="entry name" value="Znf_RING_CS"/>
</dbReference>
<dbReference type="GO" id="GO:0000288">
    <property type="term" value="P:nuclear-transcribed mRNA catabolic process, deadenylation-dependent decay"/>
    <property type="evidence" value="ECO:0007669"/>
    <property type="project" value="TreeGrafter"/>
</dbReference>
<dbReference type="Pfam" id="PF13445">
    <property type="entry name" value="zf-RING_UBOX"/>
    <property type="match status" value="1"/>
</dbReference>
<dbReference type="GO" id="GO:0003729">
    <property type="term" value="F:mRNA binding"/>
    <property type="evidence" value="ECO:0007669"/>
    <property type="project" value="TreeGrafter"/>
</dbReference>
<dbReference type="GO" id="GO:0006511">
    <property type="term" value="P:ubiquitin-dependent protein catabolic process"/>
    <property type="evidence" value="ECO:0007669"/>
    <property type="project" value="TreeGrafter"/>
</dbReference>
<accession>A0A8D0AT81</accession>
<feature type="compositionally biased region" description="Pro residues" evidence="13">
    <location>
        <begin position="616"/>
        <end position="639"/>
    </location>
</feature>
<feature type="compositionally biased region" description="Basic and acidic residues" evidence="13">
    <location>
        <begin position="847"/>
        <end position="864"/>
    </location>
</feature>
<dbReference type="InterPro" id="IPR048575">
    <property type="entry name" value="Roquin_1_2-like_ROQ"/>
</dbReference>
<feature type="compositionally biased region" description="Low complexity" evidence="13">
    <location>
        <begin position="590"/>
        <end position="611"/>
    </location>
</feature>
<keyword evidence="5" id="KW-0963">Cytoplasm</keyword>
<keyword evidence="10" id="KW-0694">RNA-binding</keyword>
<evidence type="ECO:0000256" key="6">
    <source>
        <dbReference type="ARBA" id="ARBA00022679"/>
    </source>
</evidence>
<evidence type="ECO:0000256" key="12">
    <source>
        <dbReference type="SAM" id="Coils"/>
    </source>
</evidence>
<dbReference type="InterPro" id="IPR041523">
    <property type="entry name" value="ROQ_II"/>
</dbReference>
<name>A0A8D0AT81_SANLU</name>
<dbReference type="FunFam" id="3.30.40.10:FF:000047">
    <property type="entry name" value="Roquin-2 isoform 1"/>
    <property type="match status" value="1"/>
</dbReference>
<dbReference type="GO" id="GO:0003725">
    <property type="term" value="F:double-stranded RNA binding"/>
    <property type="evidence" value="ECO:0007669"/>
    <property type="project" value="TreeGrafter"/>
</dbReference>
<dbReference type="FunFam" id="4.10.1000.10:FF:000004">
    <property type="entry name" value="roquin-1 isoform X2"/>
    <property type="match status" value="1"/>
</dbReference>
<dbReference type="Pfam" id="PF21206">
    <property type="entry name" value="Roquin_1_2-like_ROQ"/>
    <property type="match status" value="1"/>
</dbReference>
<evidence type="ECO:0000256" key="4">
    <source>
        <dbReference type="ARBA" id="ARBA00012483"/>
    </source>
</evidence>
<dbReference type="InterPro" id="IPR013083">
    <property type="entry name" value="Znf_RING/FYVE/PHD"/>
</dbReference>
<evidence type="ECO:0000313" key="17">
    <source>
        <dbReference type="Proteomes" id="UP000694568"/>
    </source>
</evidence>
<dbReference type="PROSITE" id="PS50103">
    <property type="entry name" value="ZF_C3H1"/>
    <property type="match status" value="1"/>
</dbReference>
<evidence type="ECO:0000259" key="14">
    <source>
        <dbReference type="PROSITE" id="PS50089"/>
    </source>
</evidence>
<keyword evidence="9 11" id="KW-0862">Zinc</keyword>
<dbReference type="GO" id="GO:0061630">
    <property type="term" value="F:ubiquitin protein ligase activity"/>
    <property type="evidence" value="ECO:0007669"/>
    <property type="project" value="UniProtKB-EC"/>
</dbReference>
<evidence type="ECO:0000256" key="5">
    <source>
        <dbReference type="ARBA" id="ARBA00022490"/>
    </source>
</evidence>
<proteinExistence type="predicted"/>
<dbReference type="Pfam" id="PF18386">
    <property type="entry name" value="ROQ_II"/>
    <property type="match status" value="1"/>
</dbReference>
<dbReference type="SUPFAM" id="SSF57850">
    <property type="entry name" value="RING/U-box"/>
    <property type="match status" value="1"/>
</dbReference>
<dbReference type="InterPro" id="IPR052249">
    <property type="entry name" value="Roquin_domain"/>
</dbReference>
<dbReference type="Proteomes" id="UP000694568">
    <property type="component" value="Unplaced"/>
</dbReference>